<reference evidence="2" key="1">
    <citation type="journal article" date="2019" name="Int. J. Syst. Evol. Microbiol.">
        <title>The Global Catalogue of Microorganisms (GCM) 10K type strain sequencing project: providing services to taxonomists for standard genome sequencing and annotation.</title>
        <authorList>
            <consortium name="The Broad Institute Genomics Platform"/>
            <consortium name="The Broad Institute Genome Sequencing Center for Infectious Disease"/>
            <person name="Wu L."/>
            <person name="Ma J."/>
        </authorList>
    </citation>
    <scope>NUCLEOTIDE SEQUENCE [LARGE SCALE GENOMIC DNA]</scope>
    <source>
        <strain evidence="2">LMG 29894</strain>
    </source>
</reference>
<evidence type="ECO:0000313" key="2">
    <source>
        <dbReference type="Proteomes" id="UP001595791"/>
    </source>
</evidence>
<dbReference type="Proteomes" id="UP001595791">
    <property type="component" value="Unassembled WGS sequence"/>
</dbReference>
<accession>A0ABV8MUI2</accession>
<proteinExistence type="predicted"/>
<protein>
    <submittedName>
        <fullName evidence="1">Uncharacterized protein</fullName>
    </submittedName>
</protein>
<gene>
    <name evidence="1" type="ORF">ACFOW7_21795</name>
</gene>
<comment type="caution">
    <text evidence="1">The sequence shown here is derived from an EMBL/GenBank/DDBJ whole genome shotgun (WGS) entry which is preliminary data.</text>
</comment>
<sequence length="53" mass="6115">MSSYTTCADYGEHHEIRLRSVPLPDPHITPAELRQDLVDLRDWLKEPLQGADQ</sequence>
<evidence type="ECO:0000313" key="1">
    <source>
        <dbReference type="EMBL" id="MFC4161973.1"/>
    </source>
</evidence>
<name>A0ABV8MUI2_9NEIS</name>
<dbReference type="EMBL" id="JBHSBU010000004">
    <property type="protein sequence ID" value="MFC4161973.1"/>
    <property type="molecule type" value="Genomic_DNA"/>
</dbReference>
<organism evidence="1 2">
    <name type="scientific">Chitinimonas lacunae</name>
    <dbReference type="NCBI Taxonomy" id="1963018"/>
    <lineage>
        <taxon>Bacteria</taxon>
        <taxon>Pseudomonadati</taxon>
        <taxon>Pseudomonadota</taxon>
        <taxon>Betaproteobacteria</taxon>
        <taxon>Neisseriales</taxon>
        <taxon>Chitinibacteraceae</taxon>
        <taxon>Chitinimonas</taxon>
    </lineage>
</organism>
<dbReference type="RefSeq" id="WP_378168691.1">
    <property type="nucleotide sequence ID" value="NZ_JBHSBU010000004.1"/>
</dbReference>
<keyword evidence="2" id="KW-1185">Reference proteome</keyword>